<proteinExistence type="predicted"/>
<accession>A0A0L8GGB8</accession>
<gene>
    <name evidence="1" type="ORF">OCBIM_22033918mg</name>
</gene>
<reference evidence="1" key="1">
    <citation type="submission" date="2015-07" db="EMBL/GenBank/DDBJ databases">
        <title>MeaNS - Measles Nucleotide Surveillance Program.</title>
        <authorList>
            <person name="Tran T."/>
            <person name="Druce J."/>
        </authorList>
    </citation>
    <scope>NUCLEOTIDE SEQUENCE</scope>
    <source>
        <strain evidence="1">UCB-OBI-ISO-001</strain>
        <tissue evidence="1">Gonad</tissue>
    </source>
</reference>
<dbReference type="AlphaFoldDB" id="A0A0L8GGB8"/>
<protein>
    <submittedName>
        <fullName evidence="1">Uncharacterized protein</fullName>
    </submittedName>
</protein>
<dbReference type="EMBL" id="KQ421906">
    <property type="protein sequence ID" value="KOF75993.1"/>
    <property type="molecule type" value="Genomic_DNA"/>
</dbReference>
<name>A0A0L8GGB8_OCTBM</name>
<sequence length="74" mass="8269">MSSLTGSAFSILRFQTVKIVILSPSATFRDNIFLFLSATSRQLTCCNGKPHCSLIPLPFSFHTVVNPYQRFSIN</sequence>
<organism evidence="1">
    <name type="scientific">Octopus bimaculoides</name>
    <name type="common">California two-spotted octopus</name>
    <dbReference type="NCBI Taxonomy" id="37653"/>
    <lineage>
        <taxon>Eukaryota</taxon>
        <taxon>Metazoa</taxon>
        <taxon>Spiralia</taxon>
        <taxon>Lophotrochozoa</taxon>
        <taxon>Mollusca</taxon>
        <taxon>Cephalopoda</taxon>
        <taxon>Coleoidea</taxon>
        <taxon>Octopodiformes</taxon>
        <taxon>Octopoda</taxon>
        <taxon>Incirrata</taxon>
        <taxon>Octopodidae</taxon>
        <taxon>Octopus</taxon>
    </lineage>
</organism>
<evidence type="ECO:0000313" key="1">
    <source>
        <dbReference type="EMBL" id="KOF75993.1"/>
    </source>
</evidence>